<gene>
    <name evidence="1" type="ORF">LCMAC102_04250</name>
</gene>
<accession>A0A481YU51</accession>
<dbReference type="EMBL" id="MK500334">
    <property type="protein sequence ID" value="QBK86629.1"/>
    <property type="molecule type" value="Genomic_DNA"/>
</dbReference>
<organism evidence="1">
    <name type="scientific">Marseillevirus LCMAC102</name>
    <dbReference type="NCBI Taxonomy" id="2506603"/>
    <lineage>
        <taxon>Viruses</taxon>
        <taxon>Varidnaviria</taxon>
        <taxon>Bamfordvirae</taxon>
        <taxon>Nucleocytoviricota</taxon>
        <taxon>Megaviricetes</taxon>
        <taxon>Pimascovirales</taxon>
        <taxon>Pimascovirales incertae sedis</taxon>
        <taxon>Marseilleviridae</taxon>
    </lineage>
</organism>
<evidence type="ECO:0000313" key="1">
    <source>
        <dbReference type="EMBL" id="QBK86629.1"/>
    </source>
</evidence>
<sequence length="186" mass="22090">MDNVDIITISREYFVNNYDKKYIDKEYDDRDQECEKDLWCSGIDKCFYCEDEESQKCIGYTYIICPKCNDRTSYGTHISNDNEFISYYCDTCDGYYGVCLECRVTLEGSLLQLLEHHNYNNIKTNAYDDYEVIDDDKYDTETYIKYITPKYFFSEAIFDDITGPDGGFVSVWYCNQCDKKFHLNDK</sequence>
<protein>
    <submittedName>
        <fullName evidence="1">Uncharacterized protein</fullName>
    </submittedName>
</protein>
<name>A0A481YU51_9VIRU</name>
<proteinExistence type="predicted"/>
<reference evidence="1" key="1">
    <citation type="journal article" date="2019" name="MBio">
        <title>Virus Genomes from Deep Sea Sediments Expand the Ocean Megavirome and Support Independent Origins of Viral Gigantism.</title>
        <authorList>
            <person name="Backstrom D."/>
            <person name="Yutin N."/>
            <person name="Jorgensen S.L."/>
            <person name="Dharamshi J."/>
            <person name="Homa F."/>
            <person name="Zaremba-Niedwiedzka K."/>
            <person name="Spang A."/>
            <person name="Wolf Y.I."/>
            <person name="Koonin E.V."/>
            <person name="Ettema T.J."/>
        </authorList>
    </citation>
    <scope>NUCLEOTIDE SEQUENCE</scope>
</reference>